<dbReference type="InterPro" id="IPR011010">
    <property type="entry name" value="DNA_brk_join_enz"/>
</dbReference>
<evidence type="ECO:0000256" key="3">
    <source>
        <dbReference type="ARBA" id="ARBA00023125"/>
    </source>
</evidence>
<dbReference type="GO" id="GO:0006310">
    <property type="term" value="P:DNA recombination"/>
    <property type="evidence" value="ECO:0007669"/>
    <property type="project" value="UniProtKB-KW"/>
</dbReference>
<name>A0A9Q5C4U5_LACHE</name>
<gene>
    <name evidence="8" type="ORF">IMAU30003_01332</name>
</gene>
<dbReference type="EMBL" id="WCHB01000041">
    <property type="protein sequence ID" value="NRO35082.1"/>
    <property type="molecule type" value="Genomic_DNA"/>
</dbReference>
<dbReference type="InterPro" id="IPR004107">
    <property type="entry name" value="Integrase_SAM-like_N"/>
</dbReference>
<dbReference type="SUPFAM" id="SSF56349">
    <property type="entry name" value="DNA breaking-rejoining enzymes"/>
    <property type="match status" value="1"/>
</dbReference>
<proteinExistence type="inferred from homology"/>
<dbReference type="InterPro" id="IPR013762">
    <property type="entry name" value="Integrase-like_cat_sf"/>
</dbReference>
<dbReference type="Gene3D" id="1.10.443.10">
    <property type="entry name" value="Intergrase catalytic core"/>
    <property type="match status" value="1"/>
</dbReference>
<dbReference type="InterPro" id="IPR002104">
    <property type="entry name" value="Integrase_catalytic"/>
</dbReference>
<dbReference type="PANTHER" id="PTHR30349:SF64">
    <property type="entry name" value="PROPHAGE INTEGRASE INTD-RELATED"/>
    <property type="match status" value="1"/>
</dbReference>
<dbReference type="Proteomes" id="UP000651333">
    <property type="component" value="Unassembled WGS sequence"/>
</dbReference>
<evidence type="ECO:0000313" key="9">
    <source>
        <dbReference type="Proteomes" id="UP000651333"/>
    </source>
</evidence>
<reference evidence="8" key="1">
    <citation type="submission" date="2019-09" db="EMBL/GenBank/DDBJ databases">
        <title>Comparative genomic analysis of Lactobacillus helveticus.</title>
        <authorList>
            <person name="Zhang H."/>
            <person name="Chen Y."/>
            <person name="Zhong Z."/>
        </authorList>
    </citation>
    <scope>NUCLEOTIDE SEQUENCE</scope>
    <source>
        <strain evidence="8">IMAU30003</strain>
    </source>
</reference>
<evidence type="ECO:0000313" key="8">
    <source>
        <dbReference type="EMBL" id="NRO35082.1"/>
    </source>
</evidence>
<protein>
    <submittedName>
        <fullName evidence="8">Tyrosine recombinase XerC</fullName>
    </submittedName>
</protein>
<evidence type="ECO:0000256" key="1">
    <source>
        <dbReference type="ARBA" id="ARBA00008857"/>
    </source>
</evidence>
<dbReference type="Pfam" id="PF02899">
    <property type="entry name" value="Phage_int_SAM_1"/>
    <property type="match status" value="1"/>
</dbReference>
<dbReference type="PANTHER" id="PTHR30349">
    <property type="entry name" value="PHAGE INTEGRASE-RELATED"/>
    <property type="match status" value="1"/>
</dbReference>
<dbReference type="Pfam" id="PF00589">
    <property type="entry name" value="Phage_integrase"/>
    <property type="match status" value="1"/>
</dbReference>
<dbReference type="PROSITE" id="PS51900">
    <property type="entry name" value="CB"/>
    <property type="match status" value="1"/>
</dbReference>
<evidence type="ECO:0000256" key="5">
    <source>
        <dbReference type="PROSITE-ProRule" id="PRU01248"/>
    </source>
</evidence>
<accession>A0A9Q5C4U5</accession>
<comment type="similarity">
    <text evidence="1">Belongs to the 'phage' integrase family.</text>
</comment>
<keyword evidence="3 5" id="KW-0238">DNA-binding</keyword>
<dbReference type="RefSeq" id="WP_172998220.1">
    <property type="nucleotide sequence ID" value="NZ_WCGG01000053.1"/>
</dbReference>
<dbReference type="InterPro" id="IPR010998">
    <property type="entry name" value="Integrase_recombinase_N"/>
</dbReference>
<evidence type="ECO:0000256" key="4">
    <source>
        <dbReference type="ARBA" id="ARBA00023172"/>
    </source>
</evidence>
<dbReference type="InterPro" id="IPR050090">
    <property type="entry name" value="Tyrosine_recombinase_XerCD"/>
</dbReference>
<evidence type="ECO:0000259" key="6">
    <source>
        <dbReference type="PROSITE" id="PS51898"/>
    </source>
</evidence>
<evidence type="ECO:0000256" key="2">
    <source>
        <dbReference type="ARBA" id="ARBA00022908"/>
    </source>
</evidence>
<sequence length="282" mass="32586">MQFENLIREFIEDMRLEGRAKGTLLEYKQRLNEFKQYLNDKNIPINHTKHEDLSAFKQTLFKKGQKVNTIRGKLSAIHVFITWTVRKGYLPEMIISPDDYPKNINADRIKRLTNEELRIFKAYLDELQPNARAAFCLMLGSGCRVGEASHLRVEDVTLRGKAVYIDIRNAKWGSDRCIPIIDKQAAEIVWKYREELEIDNRPLFRLSKRTLQGYATAFAQKTGINFRCHLLRHTFAGKLTEQGIPLTTIQYLLGHKSLGMTAHYAQSALVNMSEIIPMIGED</sequence>
<organism evidence="8 9">
    <name type="scientific">Lactobacillus helveticus</name>
    <name type="common">Lactobacillus suntoryeus</name>
    <dbReference type="NCBI Taxonomy" id="1587"/>
    <lineage>
        <taxon>Bacteria</taxon>
        <taxon>Bacillati</taxon>
        <taxon>Bacillota</taxon>
        <taxon>Bacilli</taxon>
        <taxon>Lactobacillales</taxon>
        <taxon>Lactobacillaceae</taxon>
        <taxon>Lactobacillus</taxon>
    </lineage>
</organism>
<feature type="domain" description="Tyr recombinase" evidence="6">
    <location>
        <begin position="107"/>
        <end position="277"/>
    </location>
</feature>
<dbReference type="CDD" id="cd00397">
    <property type="entry name" value="DNA_BRE_C"/>
    <property type="match status" value="1"/>
</dbReference>
<dbReference type="AlphaFoldDB" id="A0A9Q5C4U5"/>
<dbReference type="GO" id="GO:0003677">
    <property type="term" value="F:DNA binding"/>
    <property type="evidence" value="ECO:0007669"/>
    <property type="project" value="UniProtKB-UniRule"/>
</dbReference>
<dbReference type="GO" id="GO:0015074">
    <property type="term" value="P:DNA integration"/>
    <property type="evidence" value="ECO:0007669"/>
    <property type="project" value="UniProtKB-KW"/>
</dbReference>
<dbReference type="InterPro" id="IPR044068">
    <property type="entry name" value="CB"/>
</dbReference>
<comment type="caution">
    <text evidence="8">The sequence shown here is derived from an EMBL/GenBank/DDBJ whole genome shotgun (WGS) entry which is preliminary data.</text>
</comment>
<keyword evidence="2" id="KW-0229">DNA integration</keyword>
<evidence type="ECO:0000259" key="7">
    <source>
        <dbReference type="PROSITE" id="PS51900"/>
    </source>
</evidence>
<dbReference type="Gene3D" id="1.10.150.130">
    <property type="match status" value="1"/>
</dbReference>
<dbReference type="PROSITE" id="PS51898">
    <property type="entry name" value="TYR_RECOMBINASE"/>
    <property type="match status" value="1"/>
</dbReference>
<keyword evidence="4" id="KW-0233">DNA recombination</keyword>
<feature type="domain" description="Core-binding (CB)" evidence="7">
    <location>
        <begin position="1"/>
        <end position="85"/>
    </location>
</feature>